<evidence type="ECO:0000313" key="1">
    <source>
        <dbReference type="EMBL" id="KAH7904389.1"/>
    </source>
</evidence>
<organism evidence="1 2">
    <name type="scientific">Hygrophoropsis aurantiaca</name>
    <dbReference type="NCBI Taxonomy" id="72124"/>
    <lineage>
        <taxon>Eukaryota</taxon>
        <taxon>Fungi</taxon>
        <taxon>Dikarya</taxon>
        <taxon>Basidiomycota</taxon>
        <taxon>Agaricomycotina</taxon>
        <taxon>Agaricomycetes</taxon>
        <taxon>Agaricomycetidae</taxon>
        <taxon>Boletales</taxon>
        <taxon>Coniophorineae</taxon>
        <taxon>Hygrophoropsidaceae</taxon>
        <taxon>Hygrophoropsis</taxon>
    </lineage>
</organism>
<proteinExistence type="predicted"/>
<keyword evidence="2" id="KW-1185">Reference proteome</keyword>
<gene>
    <name evidence="1" type="ORF">BJ138DRAFT_1184088</name>
</gene>
<dbReference type="EMBL" id="MU268491">
    <property type="protein sequence ID" value="KAH7904389.1"/>
    <property type="molecule type" value="Genomic_DNA"/>
</dbReference>
<accession>A0ACB7ZTB0</accession>
<reference evidence="1" key="1">
    <citation type="journal article" date="2021" name="New Phytol.">
        <title>Evolutionary innovations through gain and loss of genes in the ectomycorrhizal Boletales.</title>
        <authorList>
            <person name="Wu G."/>
            <person name="Miyauchi S."/>
            <person name="Morin E."/>
            <person name="Kuo A."/>
            <person name="Drula E."/>
            <person name="Varga T."/>
            <person name="Kohler A."/>
            <person name="Feng B."/>
            <person name="Cao Y."/>
            <person name="Lipzen A."/>
            <person name="Daum C."/>
            <person name="Hundley H."/>
            <person name="Pangilinan J."/>
            <person name="Johnson J."/>
            <person name="Barry K."/>
            <person name="LaButti K."/>
            <person name="Ng V."/>
            <person name="Ahrendt S."/>
            <person name="Min B."/>
            <person name="Choi I.G."/>
            <person name="Park H."/>
            <person name="Plett J.M."/>
            <person name="Magnuson J."/>
            <person name="Spatafora J.W."/>
            <person name="Nagy L.G."/>
            <person name="Henrissat B."/>
            <person name="Grigoriev I.V."/>
            <person name="Yang Z.L."/>
            <person name="Xu J."/>
            <person name="Martin F.M."/>
        </authorList>
    </citation>
    <scope>NUCLEOTIDE SEQUENCE</scope>
    <source>
        <strain evidence="1">ATCC 28755</strain>
    </source>
</reference>
<name>A0ACB7ZTB0_9AGAM</name>
<comment type="caution">
    <text evidence="1">The sequence shown here is derived from an EMBL/GenBank/DDBJ whole genome shotgun (WGS) entry which is preliminary data.</text>
</comment>
<evidence type="ECO:0000313" key="2">
    <source>
        <dbReference type="Proteomes" id="UP000790377"/>
    </source>
</evidence>
<dbReference type="Proteomes" id="UP000790377">
    <property type="component" value="Unassembled WGS sequence"/>
</dbReference>
<sequence length="123" mass="13652">MSRVGENGAELEDAALARETRVREEDGLERGRMEAPIIGFGVIGISVNDTATESRDIDDTDESIQNKISFKKMSMVTKYEALTVRTLRIFAYLLTIGAIFIFVRLIHAVRKAACAGLQAFKLK</sequence>
<protein>
    <submittedName>
        <fullName evidence="1">Uncharacterized protein</fullName>
    </submittedName>
</protein>